<dbReference type="PROSITE" id="PS50293">
    <property type="entry name" value="TPR_REGION"/>
    <property type="match status" value="1"/>
</dbReference>
<name>A0A853HWU7_9GAMM</name>
<keyword evidence="2 3" id="KW-0802">TPR repeat</keyword>
<dbReference type="PROSITE" id="PS50005">
    <property type="entry name" value="TPR"/>
    <property type="match status" value="4"/>
</dbReference>
<evidence type="ECO:0000313" key="4">
    <source>
        <dbReference type="EMBL" id="NYZ64859.1"/>
    </source>
</evidence>
<accession>A0A853HWU7</accession>
<dbReference type="EMBL" id="JACCKB010000002">
    <property type="protein sequence ID" value="NYZ64859.1"/>
    <property type="molecule type" value="Genomic_DNA"/>
</dbReference>
<keyword evidence="1" id="KW-0677">Repeat</keyword>
<dbReference type="Pfam" id="PF14559">
    <property type="entry name" value="TPR_19"/>
    <property type="match status" value="1"/>
</dbReference>
<dbReference type="PANTHER" id="PTHR44858">
    <property type="entry name" value="TETRATRICOPEPTIDE REPEAT PROTEIN 6"/>
    <property type="match status" value="1"/>
</dbReference>
<comment type="caution">
    <text evidence="4">The sequence shown here is derived from an EMBL/GenBank/DDBJ whole genome shotgun (WGS) entry which is preliminary data.</text>
</comment>
<dbReference type="InterPro" id="IPR050498">
    <property type="entry name" value="Ycf3"/>
</dbReference>
<dbReference type="Proteomes" id="UP000569732">
    <property type="component" value="Unassembled WGS sequence"/>
</dbReference>
<dbReference type="Gene3D" id="3.40.50.2000">
    <property type="entry name" value="Glycogen Phosphorylase B"/>
    <property type="match status" value="1"/>
</dbReference>
<reference evidence="4 5" key="1">
    <citation type="submission" date="2020-07" db="EMBL/GenBank/DDBJ databases">
        <title>Endozoicomonas sp. nov., isolated from sediment.</title>
        <authorList>
            <person name="Gu T."/>
        </authorList>
    </citation>
    <scope>NUCLEOTIDE SEQUENCE [LARGE SCALE GENOMIC DNA]</scope>
    <source>
        <strain evidence="4 5">SM1973</strain>
    </source>
</reference>
<evidence type="ECO:0000313" key="5">
    <source>
        <dbReference type="Proteomes" id="UP000569732"/>
    </source>
</evidence>
<feature type="repeat" description="TPR" evidence="3">
    <location>
        <begin position="43"/>
        <end position="76"/>
    </location>
</feature>
<dbReference type="AlphaFoldDB" id="A0A853HWU7"/>
<protein>
    <submittedName>
        <fullName evidence="4">Tetratricopeptide repeat protein</fullName>
    </submittedName>
</protein>
<dbReference type="PANTHER" id="PTHR44858:SF1">
    <property type="entry name" value="UDP-N-ACETYLGLUCOSAMINE--PEPTIDE N-ACETYLGLUCOSAMINYLTRANSFERASE SPINDLY-RELATED"/>
    <property type="match status" value="1"/>
</dbReference>
<feature type="repeat" description="TPR" evidence="3">
    <location>
        <begin position="217"/>
        <end position="250"/>
    </location>
</feature>
<dbReference type="SUPFAM" id="SSF48452">
    <property type="entry name" value="TPR-like"/>
    <property type="match status" value="2"/>
</dbReference>
<dbReference type="RefSeq" id="WP_180566883.1">
    <property type="nucleotide sequence ID" value="NZ_JACCKB010000002.1"/>
</dbReference>
<feature type="repeat" description="TPR" evidence="3">
    <location>
        <begin position="144"/>
        <end position="177"/>
    </location>
</feature>
<evidence type="ECO:0000256" key="1">
    <source>
        <dbReference type="ARBA" id="ARBA00022737"/>
    </source>
</evidence>
<dbReference type="Gene3D" id="1.25.40.10">
    <property type="entry name" value="Tetratricopeptide repeat domain"/>
    <property type="match status" value="3"/>
</dbReference>
<organism evidence="4 5">
    <name type="scientific">Spartinivicinus marinus</name>
    <dbReference type="NCBI Taxonomy" id="2994442"/>
    <lineage>
        <taxon>Bacteria</taxon>
        <taxon>Pseudomonadati</taxon>
        <taxon>Pseudomonadota</taxon>
        <taxon>Gammaproteobacteria</taxon>
        <taxon>Oceanospirillales</taxon>
        <taxon>Zooshikellaceae</taxon>
        <taxon>Spartinivicinus</taxon>
    </lineage>
</organism>
<dbReference type="InterPro" id="IPR011990">
    <property type="entry name" value="TPR-like_helical_dom_sf"/>
</dbReference>
<dbReference type="SMART" id="SM00028">
    <property type="entry name" value="TPR"/>
    <property type="match status" value="5"/>
</dbReference>
<dbReference type="SUPFAM" id="SSF53756">
    <property type="entry name" value="UDP-Glycosyltransferase/glycogen phosphorylase"/>
    <property type="match status" value="1"/>
</dbReference>
<evidence type="ECO:0000256" key="3">
    <source>
        <dbReference type="PROSITE-ProRule" id="PRU00339"/>
    </source>
</evidence>
<keyword evidence="5" id="KW-1185">Reference proteome</keyword>
<gene>
    <name evidence="4" type="ORF">H0A36_02495</name>
</gene>
<dbReference type="Pfam" id="PF13431">
    <property type="entry name" value="TPR_17"/>
    <property type="match status" value="1"/>
</dbReference>
<sequence>MSVVNDPQDLEQFETAVHLMQQNQLNEAKRLLVQLLEKNPANAAVQHKLAEIYLAIEQYDTALPYLLEAVQYDPNNAYYLYRLGYLMLKMGHIDQSIKSLTLATKIDPTLAEPYPLLGTLYQNQGKDQEALKCYLAKAEEVKIPEIFEAIGQLYQKQEQFSQAQTYYTKALELRPDMATAQASLASALVDQLLQECRYDPATAATVRSLCQQQANTPLVKRTLANLEGLEGNSASAIKYYREALELKPDDKAVRANLAITLLRSGHYQEGWPYLRWRQDLSSHDHGFISKTIAGVLAPQWQGEQKPGMTLLVTSEQGVGDQVLHVQHLVPLLKAGINIVLTCNVKLVSLFRRSFPEITVLPDNEPVPTDLQSRIDAQVFLLDVPYLVKLDLPNYQAPKHYIKAHPKLTQQFRQDMIKNNSQAQYHIGVAWQSSSGSSGAGKSIALQKLMSLLTVPNCHFVSIQYGEAVQEALDLETSLISVDTSFNPFDDLEKAAAQIAALDRVISVSNAAVHLAGALGIPTWVMTQHVPLWHWFEKREDSPWYSCVRLFRQPSHGDWESVIQQVCYELQQLTTD</sequence>
<dbReference type="Pfam" id="PF13181">
    <property type="entry name" value="TPR_8"/>
    <property type="match status" value="2"/>
</dbReference>
<evidence type="ECO:0000256" key="2">
    <source>
        <dbReference type="ARBA" id="ARBA00022803"/>
    </source>
</evidence>
<feature type="repeat" description="TPR" evidence="3">
    <location>
        <begin position="77"/>
        <end position="110"/>
    </location>
</feature>
<dbReference type="InterPro" id="IPR019734">
    <property type="entry name" value="TPR_rpt"/>
</dbReference>
<proteinExistence type="predicted"/>